<evidence type="ECO:0000313" key="10">
    <source>
        <dbReference type="Proteomes" id="UP000480425"/>
    </source>
</evidence>
<evidence type="ECO:0000256" key="1">
    <source>
        <dbReference type="ARBA" id="ARBA00001231"/>
    </source>
</evidence>
<accession>A0A6G1U4R1</accession>
<feature type="domain" description="F5/8 type C" evidence="8">
    <location>
        <begin position="563"/>
        <end position="669"/>
    </location>
</feature>
<dbReference type="Gene3D" id="2.60.120.260">
    <property type="entry name" value="Galactose-binding domain-like"/>
    <property type="match status" value="1"/>
</dbReference>
<feature type="signal peptide" evidence="7">
    <location>
        <begin position="1"/>
        <end position="23"/>
    </location>
</feature>
<evidence type="ECO:0000256" key="4">
    <source>
        <dbReference type="ARBA" id="ARBA00022801"/>
    </source>
</evidence>
<gene>
    <name evidence="9" type="ORF">F7D73_15885</name>
</gene>
<evidence type="ECO:0000256" key="7">
    <source>
        <dbReference type="SAM" id="SignalP"/>
    </source>
</evidence>
<dbReference type="EMBL" id="VZCB01000110">
    <property type="protein sequence ID" value="MQN82387.1"/>
    <property type="molecule type" value="Genomic_DNA"/>
</dbReference>
<dbReference type="Pfam" id="PF02838">
    <property type="entry name" value="Glyco_hydro_20b"/>
    <property type="match status" value="1"/>
</dbReference>
<dbReference type="InterPro" id="IPR000421">
    <property type="entry name" value="FA58C"/>
</dbReference>
<dbReference type="Gene3D" id="3.30.379.10">
    <property type="entry name" value="Chitobiase/beta-hexosaminidase domain 2-like"/>
    <property type="match status" value="1"/>
</dbReference>
<dbReference type="PRINTS" id="PR00738">
    <property type="entry name" value="GLHYDRLASE20"/>
</dbReference>
<comment type="caution">
    <text evidence="9">The sequence shown here is derived from an EMBL/GenBank/DDBJ whole genome shotgun (WGS) entry which is preliminary data.</text>
</comment>
<dbReference type="GO" id="GO:0005975">
    <property type="term" value="P:carbohydrate metabolic process"/>
    <property type="evidence" value="ECO:0007669"/>
    <property type="project" value="InterPro"/>
</dbReference>
<keyword evidence="4 9" id="KW-0378">Hydrolase</keyword>
<evidence type="ECO:0000256" key="6">
    <source>
        <dbReference type="PIRSR" id="PIRSR625705-1"/>
    </source>
</evidence>
<keyword evidence="5" id="KW-0326">Glycosidase</keyword>
<comment type="catalytic activity">
    <reaction evidence="1">
        <text>Hydrolysis of terminal non-reducing N-acetyl-D-hexosamine residues in N-acetyl-beta-D-hexosaminides.</text>
        <dbReference type="EC" id="3.2.1.52"/>
    </reaction>
</comment>
<dbReference type="RefSeq" id="WP_153126287.1">
    <property type="nucleotide sequence ID" value="NZ_VZCB01000110.1"/>
</dbReference>
<protein>
    <recommendedName>
        <fullName evidence="3">beta-N-acetylhexosaminidase</fullName>
        <ecNumber evidence="3">3.2.1.52</ecNumber>
    </recommendedName>
</protein>
<dbReference type="GO" id="GO:0030203">
    <property type="term" value="P:glycosaminoglycan metabolic process"/>
    <property type="evidence" value="ECO:0007669"/>
    <property type="project" value="TreeGrafter"/>
</dbReference>
<comment type="similarity">
    <text evidence="2">Belongs to the glycosyl hydrolase 20 family.</text>
</comment>
<dbReference type="InterPro" id="IPR029018">
    <property type="entry name" value="Hex-like_dom2"/>
</dbReference>
<dbReference type="OrthoDB" id="1090159at2"/>
<organism evidence="9 10">
    <name type="scientific">Segatella copri</name>
    <dbReference type="NCBI Taxonomy" id="165179"/>
    <lineage>
        <taxon>Bacteria</taxon>
        <taxon>Pseudomonadati</taxon>
        <taxon>Bacteroidota</taxon>
        <taxon>Bacteroidia</taxon>
        <taxon>Bacteroidales</taxon>
        <taxon>Prevotellaceae</taxon>
        <taxon>Segatella</taxon>
    </lineage>
</organism>
<dbReference type="AlphaFoldDB" id="A0A6G1U4R1"/>
<evidence type="ECO:0000256" key="5">
    <source>
        <dbReference type="ARBA" id="ARBA00023295"/>
    </source>
</evidence>
<dbReference type="SUPFAM" id="SSF49785">
    <property type="entry name" value="Galactose-binding domain-like"/>
    <property type="match status" value="1"/>
</dbReference>
<dbReference type="InterPro" id="IPR008979">
    <property type="entry name" value="Galactose-bd-like_sf"/>
</dbReference>
<dbReference type="Proteomes" id="UP000480425">
    <property type="component" value="Unassembled WGS sequence"/>
</dbReference>
<evidence type="ECO:0000256" key="3">
    <source>
        <dbReference type="ARBA" id="ARBA00012663"/>
    </source>
</evidence>
<dbReference type="InterPro" id="IPR017853">
    <property type="entry name" value="GH"/>
</dbReference>
<dbReference type="InterPro" id="IPR015882">
    <property type="entry name" value="HEX_bac_N"/>
</dbReference>
<dbReference type="SUPFAM" id="SSF51445">
    <property type="entry name" value="(Trans)glycosidases"/>
    <property type="match status" value="1"/>
</dbReference>
<dbReference type="InterPro" id="IPR015883">
    <property type="entry name" value="Glyco_hydro_20_cat"/>
</dbReference>
<proteinExistence type="inferred from homology"/>
<evidence type="ECO:0000259" key="8">
    <source>
        <dbReference type="PROSITE" id="PS50022"/>
    </source>
</evidence>
<feature type="active site" description="Proton donor" evidence="6">
    <location>
        <position position="309"/>
    </location>
</feature>
<name>A0A6G1U4R1_9BACT</name>
<dbReference type="Pfam" id="PF00728">
    <property type="entry name" value="Glyco_hydro_20"/>
    <property type="match status" value="1"/>
</dbReference>
<dbReference type="Pfam" id="PF00754">
    <property type="entry name" value="F5_F8_type_C"/>
    <property type="match status" value="1"/>
</dbReference>
<dbReference type="InterPro" id="IPR025705">
    <property type="entry name" value="Beta_hexosaminidase_sua/sub"/>
</dbReference>
<sequence length="669" mass="74942">MTKKSNNLLSLFGALLLTSSLQAQSLLPKPQQVTMGKGVFNTSDGVKVENQVGADAENIYTKAWNVKVNDAAKRVVKFTPLANASSPEAYRLRVAPDAIEISAASSEGFLRAWQTMKQLTTKKGIACCDIVDAPAYKWRGLMLDVSRHYFPISFLKKQIDVMSEYKFNRLHIHLTDAAGWRIEIKRYPRLNNFAAWRSGKLWKDWNANGNKYLEQGSDGAEGGYYTQDELRDLVKYAAERGITIVPEIEMPGHSEEVLTAYPELSCTHEPYKQADFCPGNIGTYDFLENVLKEVMDIFPSHYIHVGGDEAAKKSWGSCALCQKKMKELGIDNVDGLQAHLISHMGKFLNEHGRQLVGWDEVIAGNLSKNTTVMVWRGTELAHEAIKHGYDVVMSPGAYCYFDMYQDAPGTQPVANGGFIPTEKVYSYVPGSDLPEAERNMITGVQANLWTEHIPTPEYAEYMLYPRALALAEIGWNGTKTKNYPEFKTRALAQVEHLKAEGVNPFNLKKEIGERKEKMKPVMHKAVGAKVTYNHAYNRYYPAAGEQTLVDGNMGGWAHGDGRWQGFIGKDCFDVTIDLGKSTKISSVGTDFMQSSGPEIFYPSQYTVSVSEDGKNFTQVFDKKYESSKEPILNFKTLTWKGSKTARYIRVQAKPSSFGGWLFVDEIIVK</sequence>
<dbReference type="EC" id="3.2.1.52" evidence="3"/>
<feature type="chain" id="PRO_5026102515" description="beta-N-acetylhexosaminidase" evidence="7">
    <location>
        <begin position="24"/>
        <end position="669"/>
    </location>
</feature>
<reference evidence="9 10" key="1">
    <citation type="submission" date="2019-09" db="EMBL/GenBank/DDBJ databases">
        <title>Distinct polysaccharide growth profiles of human intestinal Prevotella copri isolates.</title>
        <authorList>
            <person name="Fehlner-Peach H."/>
            <person name="Magnabosco C."/>
            <person name="Raghavan V."/>
            <person name="Scher J.U."/>
            <person name="Tett A."/>
            <person name="Cox L.M."/>
            <person name="Gottsegen C."/>
            <person name="Watters A."/>
            <person name="Wiltshire- Gordon J.D."/>
            <person name="Segata N."/>
            <person name="Bonneau R."/>
            <person name="Littman D.R."/>
        </authorList>
    </citation>
    <scope>NUCLEOTIDE SEQUENCE [LARGE SCALE GENOMIC DNA]</scope>
    <source>
        <strain evidence="10">iA622</strain>
    </source>
</reference>
<dbReference type="GO" id="GO:0004563">
    <property type="term" value="F:beta-N-acetylhexosaminidase activity"/>
    <property type="evidence" value="ECO:0007669"/>
    <property type="project" value="UniProtKB-EC"/>
</dbReference>
<evidence type="ECO:0000256" key="2">
    <source>
        <dbReference type="ARBA" id="ARBA00006285"/>
    </source>
</evidence>
<dbReference type="Gene3D" id="3.20.20.80">
    <property type="entry name" value="Glycosidases"/>
    <property type="match status" value="1"/>
</dbReference>
<dbReference type="GO" id="GO:0016020">
    <property type="term" value="C:membrane"/>
    <property type="evidence" value="ECO:0007669"/>
    <property type="project" value="TreeGrafter"/>
</dbReference>
<dbReference type="CDD" id="cd06563">
    <property type="entry name" value="GH20_chitobiase-like"/>
    <property type="match status" value="1"/>
</dbReference>
<dbReference type="PANTHER" id="PTHR22600">
    <property type="entry name" value="BETA-HEXOSAMINIDASE"/>
    <property type="match status" value="1"/>
</dbReference>
<dbReference type="PANTHER" id="PTHR22600:SF57">
    <property type="entry name" value="BETA-N-ACETYLHEXOSAMINIDASE"/>
    <property type="match status" value="1"/>
</dbReference>
<keyword evidence="7" id="KW-0732">Signal</keyword>
<dbReference type="SUPFAM" id="SSF55545">
    <property type="entry name" value="beta-N-acetylhexosaminidase-like domain"/>
    <property type="match status" value="1"/>
</dbReference>
<evidence type="ECO:0000313" key="9">
    <source>
        <dbReference type="EMBL" id="MQN82387.1"/>
    </source>
</evidence>
<dbReference type="PROSITE" id="PS50022">
    <property type="entry name" value="FA58C_3"/>
    <property type="match status" value="1"/>
</dbReference>